<feature type="domain" description="N-acetyltransferase" evidence="1">
    <location>
        <begin position="4"/>
        <end position="198"/>
    </location>
</feature>
<dbReference type="Proteomes" id="UP001201980">
    <property type="component" value="Unassembled WGS sequence"/>
</dbReference>
<evidence type="ECO:0000313" key="3">
    <source>
        <dbReference type="Proteomes" id="UP001201980"/>
    </source>
</evidence>
<dbReference type="Pfam" id="PF13508">
    <property type="entry name" value="Acetyltransf_7"/>
    <property type="match status" value="1"/>
</dbReference>
<accession>A0AAD5WSN0</accession>
<dbReference type="AlphaFoldDB" id="A0AAD5WSN0"/>
<dbReference type="SUPFAM" id="SSF55729">
    <property type="entry name" value="Acyl-CoA N-acyltransferases (Nat)"/>
    <property type="match status" value="1"/>
</dbReference>
<dbReference type="GO" id="GO:0016747">
    <property type="term" value="F:acyltransferase activity, transferring groups other than amino-acyl groups"/>
    <property type="evidence" value="ECO:0007669"/>
    <property type="project" value="InterPro"/>
</dbReference>
<name>A0AAD5WSN0_9PEZI</name>
<evidence type="ECO:0000259" key="1">
    <source>
        <dbReference type="PROSITE" id="PS51186"/>
    </source>
</evidence>
<dbReference type="InterPro" id="IPR050276">
    <property type="entry name" value="MshD_Acetyltransferase"/>
</dbReference>
<sequence>MNNLQFRTATPDDAAQLQALVESAFRASDSREDWTADMRLNSSFRISVEEITAQITKPDGVILIAAAADNNDNDNANANDSDSGAVFVASIEVSSRKRTTNPDKPARLSMLAVSQHRQRGGIGRQMLSHAETYCTRTWGVRKLCLNALSTRRALISWYERRGYVRTGEVSPFPVGDARFKHLGLPDDLCFVELEKSLDG</sequence>
<evidence type="ECO:0000313" key="2">
    <source>
        <dbReference type="EMBL" id="KAJ2900966.1"/>
    </source>
</evidence>
<dbReference type="InterPro" id="IPR016181">
    <property type="entry name" value="Acyl_CoA_acyltransferase"/>
</dbReference>
<dbReference type="PROSITE" id="PS51186">
    <property type="entry name" value="GNAT"/>
    <property type="match status" value="1"/>
</dbReference>
<gene>
    <name evidence="2" type="ORF">MKZ38_002201</name>
</gene>
<comment type="caution">
    <text evidence="2">The sequence shown here is derived from an EMBL/GenBank/DDBJ whole genome shotgun (WGS) entry which is preliminary data.</text>
</comment>
<dbReference type="PANTHER" id="PTHR43617:SF9">
    <property type="entry name" value="GNAT FAMILY ACETYLTRANSFERASE"/>
    <property type="match status" value="1"/>
</dbReference>
<dbReference type="PANTHER" id="PTHR43617">
    <property type="entry name" value="L-AMINO ACID N-ACETYLTRANSFERASE"/>
    <property type="match status" value="1"/>
</dbReference>
<dbReference type="Gene3D" id="3.40.630.30">
    <property type="match status" value="1"/>
</dbReference>
<proteinExistence type="predicted"/>
<dbReference type="EMBL" id="JAKWBI020000164">
    <property type="protein sequence ID" value="KAJ2900966.1"/>
    <property type="molecule type" value="Genomic_DNA"/>
</dbReference>
<keyword evidence="3" id="KW-1185">Reference proteome</keyword>
<organism evidence="2 3">
    <name type="scientific">Zalerion maritima</name>
    <dbReference type="NCBI Taxonomy" id="339359"/>
    <lineage>
        <taxon>Eukaryota</taxon>
        <taxon>Fungi</taxon>
        <taxon>Dikarya</taxon>
        <taxon>Ascomycota</taxon>
        <taxon>Pezizomycotina</taxon>
        <taxon>Sordariomycetes</taxon>
        <taxon>Lulworthiomycetidae</taxon>
        <taxon>Lulworthiales</taxon>
        <taxon>Lulworthiaceae</taxon>
        <taxon>Zalerion</taxon>
    </lineage>
</organism>
<reference evidence="2" key="1">
    <citation type="submission" date="2022-07" db="EMBL/GenBank/DDBJ databases">
        <title>Draft genome sequence of Zalerion maritima ATCC 34329, a (micro)plastics degrading marine fungus.</title>
        <authorList>
            <person name="Paco A."/>
            <person name="Goncalves M.F.M."/>
            <person name="Rocha-Santos T.A.P."/>
            <person name="Alves A."/>
        </authorList>
    </citation>
    <scope>NUCLEOTIDE SEQUENCE</scope>
    <source>
        <strain evidence="2">ATCC 34329</strain>
    </source>
</reference>
<dbReference type="CDD" id="cd04301">
    <property type="entry name" value="NAT_SF"/>
    <property type="match status" value="1"/>
</dbReference>
<protein>
    <recommendedName>
        <fullName evidence="1">N-acetyltransferase domain-containing protein</fullName>
    </recommendedName>
</protein>
<dbReference type="InterPro" id="IPR000182">
    <property type="entry name" value="GNAT_dom"/>
</dbReference>